<dbReference type="InterPro" id="IPR036866">
    <property type="entry name" value="RibonucZ/Hydroxyglut_hydro"/>
</dbReference>
<dbReference type="Gene3D" id="3.40.50.10890">
    <property type="match status" value="1"/>
</dbReference>
<comment type="subcellular location">
    <subcellularLocation>
        <location evidence="2">Cytoplasm</location>
    </subcellularLocation>
    <subcellularLocation>
        <location evidence="1">Nucleus</location>
    </subcellularLocation>
</comment>
<dbReference type="Pfam" id="PF16661">
    <property type="entry name" value="Lactamase_B_6"/>
    <property type="match status" value="1"/>
</dbReference>
<dbReference type="GO" id="GO:0034472">
    <property type="term" value="P:snRNA 3'-end processing"/>
    <property type="evidence" value="ECO:0007669"/>
    <property type="project" value="TreeGrafter"/>
</dbReference>
<dbReference type="EMBL" id="GEFH01002849">
    <property type="protein sequence ID" value="JAP65732.1"/>
    <property type="molecule type" value="mRNA"/>
</dbReference>
<sequence length="650" mass="71966">MKLFCLSSNPNKPCSVLKFKNTVIMFDCGLDATSVLGFLPLPLVLSTRLSNLPLWTPREAGDAQLEGEFKEANGRVFVDSAPEFCLPETGLVDCADVDVILISNYQSMLALPYVTERTGFKGTVYMTEPTLLIGRQFMEELVTYIERTPKPRTATRWKQQALKFLQLPSLDLGKPRSWRQLYSMQDVNSSLSKVKVVGFAEKMDVFGMVQVSAVSSGYCLGSCNWIVTADHEKIVYMSGSSTLTTHPKPIEHGPLRNADALILTSLTQTPLANPDTMLGEFCITVAMTVKMGGNVLIPCYPSGVTYDLFECLSGHLETTGQVNVPMYFLSPVAENSLAYSSILAEWLSSAKQAKVYIPEEPFPHAQLVRGGRLKPFSSIKAEGFTADFHTPCIVFAGHPSLRFGDVVHFMELWGPSPNNVVIFTEPDFNLAEAIAPFQPMAMKALCFPIDTSLSFVQANKLIRDLKPTNLVLPLQYTLPPPLQPHRSDLVIEADCDVQTYTRGSIVPIPVQRRYQRIEMTAELAESVVPVEVKCGLGIATLTGALHVNNNRCMLKPLQKEPSGSKKWNGQTPPKIYTWGSLDVTEFARKLDKAGFTDVKVENTASGMIVHLPNEDTIIQVDEHSTHVFCEGDDAVRTQLRDLLLQCLNKF</sequence>
<keyword evidence="4" id="KW-0963">Cytoplasm</keyword>
<dbReference type="InterPro" id="IPR022712">
    <property type="entry name" value="Beta_Casp"/>
</dbReference>
<dbReference type="Pfam" id="PF10996">
    <property type="entry name" value="Beta-Casp"/>
    <property type="match status" value="1"/>
</dbReference>
<evidence type="ECO:0000256" key="2">
    <source>
        <dbReference type="ARBA" id="ARBA00004496"/>
    </source>
</evidence>
<evidence type="ECO:0000256" key="4">
    <source>
        <dbReference type="ARBA" id="ARBA00022490"/>
    </source>
</evidence>
<evidence type="ECO:0000259" key="6">
    <source>
        <dbReference type="SMART" id="SM01027"/>
    </source>
</evidence>
<dbReference type="InterPro" id="IPR048660">
    <property type="entry name" value="IntS9-like_C"/>
</dbReference>
<dbReference type="GO" id="GO:0005737">
    <property type="term" value="C:cytoplasm"/>
    <property type="evidence" value="ECO:0007669"/>
    <property type="project" value="UniProtKB-SubCell"/>
</dbReference>
<accession>A0A131XH66</accession>
<dbReference type="GO" id="GO:0032039">
    <property type="term" value="C:integrator complex"/>
    <property type="evidence" value="ECO:0007669"/>
    <property type="project" value="InterPro"/>
</dbReference>
<keyword evidence="5" id="KW-0539">Nucleus</keyword>
<dbReference type="PANTHER" id="PTHR46094:SF1">
    <property type="entry name" value="INTEGRATOR COMPLEX SUBUNIT 9"/>
    <property type="match status" value="1"/>
</dbReference>
<evidence type="ECO:0000256" key="5">
    <source>
        <dbReference type="ARBA" id="ARBA00023242"/>
    </source>
</evidence>
<feature type="domain" description="Beta-Casp" evidence="6">
    <location>
        <begin position="305"/>
        <end position="434"/>
    </location>
</feature>
<evidence type="ECO:0000313" key="7">
    <source>
        <dbReference type="EMBL" id="JAP65732.1"/>
    </source>
</evidence>
<dbReference type="InterPro" id="IPR001279">
    <property type="entry name" value="Metallo-B-lactamas"/>
</dbReference>
<protein>
    <submittedName>
        <fullName evidence="7">Putative cleavage and polyadenylation specificity factor cpsf subunit</fullName>
    </submittedName>
</protein>
<organism evidence="7">
    <name type="scientific">Hyalomma excavatum</name>
    <dbReference type="NCBI Taxonomy" id="257692"/>
    <lineage>
        <taxon>Eukaryota</taxon>
        <taxon>Metazoa</taxon>
        <taxon>Ecdysozoa</taxon>
        <taxon>Arthropoda</taxon>
        <taxon>Chelicerata</taxon>
        <taxon>Arachnida</taxon>
        <taxon>Acari</taxon>
        <taxon>Parasitiformes</taxon>
        <taxon>Ixodida</taxon>
        <taxon>Ixodoidea</taxon>
        <taxon>Ixodidae</taxon>
        <taxon>Hyalomminae</taxon>
        <taxon>Hyalomma</taxon>
    </lineage>
</organism>
<dbReference type="PANTHER" id="PTHR46094">
    <property type="entry name" value="INTEGRATOR COMPLEX SUBUNIT 9"/>
    <property type="match status" value="1"/>
</dbReference>
<dbReference type="Gene3D" id="3.60.15.10">
    <property type="entry name" value="Ribonuclease Z/Hydroxyacylglutathione hydrolase-like"/>
    <property type="match status" value="1"/>
</dbReference>
<dbReference type="AlphaFoldDB" id="A0A131XH66"/>
<dbReference type="InterPro" id="IPR027074">
    <property type="entry name" value="Integrator_9su"/>
</dbReference>
<evidence type="ECO:0000256" key="3">
    <source>
        <dbReference type="ARBA" id="ARBA00006861"/>
    </source>
</evidence>
<comment type="similarity">
    <text evidence="3">Belongs to the metallo-beta-lactamase superfamily. RNA-metabolizing metallo-beta-lactamase-like family. INTS9 subfamily.</text>
</comment>
<dbReference type="SMART" id="SM01027">
    <property type="entry name" value="Beta-Casp"/>
    <property type="match status" value="1"/>
</dbReference>
<name>A0A131XH66_9ACAR</name>
<reference evidence="7" key="1">
    <citation type="journal article" date="2017" name="Ticks Tick Borne Dis.">
        <title>An insight into the sialome of Hyalomma excavatum.</title>
        <authorList>
            <person name="Ribeiro J.M."/>
            <person name="Slovak M."/>
            <person name="Francischetti I.M."/>
        </authorList>
    </citation>
    <scope>NUCLEOTIDE SEQUENCE</scope>
    <source>
        <strain evidence="7">Samish</strain>
        <tissue evidence="7">Salivary glands</tissue>
    </source>
</reference>
<dbReference type="SUPFAM" id="SSF56281">
    <property type="entry name" value="Metallo-hydrolase/oxidoreductase"/>
    <property type="match status" value="1"/>
</dbReference>
<proteinExistence type="evidence at transcript level"/>
<dbReference type="Pfam" id="PF21382">
    <property type="entry name" value="IntS9_C"/>
    <property type="match status" value="1"/>
</dbReference>
<evidence type="ECO:0000256" key="1">
    <source>
        <dbReference type="ARBA" id="ARBA00004123"/>
    </source>
</evidence>